<organism evidence="1 2">
    <name type="scientific">Roseibacillus persicicus</name>
    <dbReference type="NCBI Taxonomy" id="454148"/>
    <lineage>
        <taxon>Bacteria</taxon>
        <taxon>Pseudomonadati</taxon>
        <taxon>Verrucomicrobiota</taxon>
        <taxon>Verrucomicrobiia</taxon>
        <taxon>Verrucomicrobiales</taxon>
        <taxon>Verrucomicrobiaceae</taxon>
        <taxon>Roseibacillus</taxon>
    </lineage>
</organism>
<gene>
    <name evidence="1" type="ORF">GCM10007100_15900</name>
</gene>
<sequence>MESSEVNELLSQARPQTSEGADLLLDLRDLLLNDGHPGTCVQCFFSLLGNLDRPGSLTPLRIWLEEHLEVAVRINGETRERFPVRFGKSRNLQDYCENTFEFIRSDRSYQEDKIHLSFQYRVAMAA</sequence>
<evidence type="ECO:0000313" key="2">
    <source>
        <dbReference type="Proteomes" id="UP000644507"/>
    </source>
</evidence>
<dbReference type="Proteomes" id="UP000644507">
    <property type="component" value="Unassembled WGS sequence"/>
</dbReference>
<reference evidence="1" key="2">
    <citation type="submission" date="2020-09" db="EMBL/GenBank/DDBJ databases">
        <authorList>
            <person name="Sun Q."/>
            <person name="Kim S."/>
        </authorList>
    </citation>
    <scope>NUCLEOTIDE SEQUENCE</scope>
    <source>
        <strain evidence="1">KCTC 12988</strain>
    </source>
</reference>
<accession>A0A918TJJ0</accession>
<keyword evidence="2" id="KW-1185">Reference proteome</keyword>
<proteinExistence type="predicted"/>
<dbReference type="EMBL" id="BMXI01000006">
    <property type="protein sequence ID" value="GHC50634.1"/>
    <property type="molecule type" value="Genomic_DNA"/>
</dbReference>
<evidence type="ECO:0000313" key="1">
    <source>
        <dbReference type="EMBL" id="GHC50634.1"/>
    </source>
</evidence>
<comment type="caution">
    <text evidence="1">The sequence shown here is derived from an EMBL/GenBank/DDBJ whole genome shotgun (WGS) entry which is preliminary data.</text>
</comment>
<reference evidence="1" key="1">
    <citation type="journal article" date="2014" name="Int. J. Syst. Evol. Microbiol.">
        <title>Complete genome sequence of Corynebacterium casei LMG S-19264T (=DSM 44701T), isolated from a smear-ripened cheese.</title>
        <authorList>
            <consortium name="US DOE Joint Genome Institute (JGI-PGF)"/>
            <person name="Walter F."/>
            <person name="Albersmeier A."/>
            <person name="Kalinowski J."/>
            <person name="Ruckert C."/>
        </authorList>
    </citation>
    <scope>NUCLEOTIDE SEQUENCE</scope>
    <source>
        <strain evidence="1">KCTC 12988</strain>
    </source>
</reference>
<protein>
    <submittedName>
        <fullName evidence="1">Uncharacterized protein</fullName>
    </submittedName>
</protein>
<dbReference type="AlphaFoldDB" id="A0A918TJJ0"/>
<name>A0A918TJJ0_9BACT</name>
<dbReference type="RefSeq" id="WP_189569400.1">
    <property type="nucleotide sequence ID" value="NZ_BMXI01000006.1"/>
</dbReference>